<organism evidence="1 2">
    <name type="scientific">Thermomonospora umbrina</name>
    <dbReference type="NCBI Taxonomy" id="111806"/>
    <lineage>
        <taxon>Bacteria</taxon>
        <taxon>Bacillati</taxon>
        <taxon>Actinomycetota</taxon>
        <taxon>Actinomycetes</taxon>
        <taxon>Streptosporangiales</taxon>
        <taxon>Thermomonosporaceae</taxon>
        <taxon>Thermomonospora</taxon>
    </lineage>
</organism>
<name>A0A3D9SLI8_9ACTN</name>
<accession>A0A3D9SLI8</accession>
<sequence>MAASLSEIEMRLRAVEARVGRHDEDMAALVDTGSQTLTLVKALARHAGLDVDALLAEAEEDAEE</sequence>
<dbReference type="RefSeq" id="WP_116022384.1">
    <property type="nucleotide sequence ID" value="NZ_QTTT01000001.1"/>
</dbReference>
<keyword evidence="2" id="KW-1185">Reference proteome</keyword>
<dbReference type="OrthoDB" id="9958704at2"/>
<gene>
    <name evidence="1" type="ORF">DFJ69_2241</name>
</gene>
<comment type="caution">
    <text evidence="1">The sequence shown here is derived from an EMBL/GenBank/DDBJ whole genome shotgun (WGS) entry which is preliminary data.</text>
</comment>
<reference evidence="1 2" key="1">
    <citation type="submission" date="2018-08" db="EMBL/GenBank/DDBJ databases">
        <title>Sequencing the genomes of 1000 actinobacteria strains.</title>
        <authorList>
            <person name="Klenk H.-P."/>
        </authorList>
    </citation>
    <scope>NUCLEOTIDE SEQUENCE [LARGE SCALE GENOMIC DNA]</scope>
    <source>
        <strain evidence="1 2">DSM 43927</strain>
    </source>
</reference>
<proteinExistence type="predicted"/>
<evidence type="ECO:0000313" key="2">
    <source>
        <dbReference type="Proteomes" id="UP000256661"/>
    </source>
</evidence>
<evidence type="ECO:0000313" key="1">
    <source>
        <dbReference type="EMBL" id="REE96792.1"/>
    </source>
</evidence>
<dbReference type="AlphaFoldDB" id="A0A3D9SLI8"/>
<dbReference type="Proteomes" id="UP000256661">
    <property type="component" value="Unassembled WGS sequence"/>
</dbReference>
<protein>
    <submittedName>
        <fullName evidence="1">Uncharacterized protein</fullName>
    </submittedName>
</protein>
<dbReference type="EMBL" id="QTTT01000001">
    <property type="protein sequence ID" value="REE96792.1"/>
    <property type="molecule type" value="Genomic_DNA"/>
</dbReference>